<evidence type="ECO:0000313" key="2">
    <source>
        <dbReference type="Proteomes" id="UP000291107"/>
    </source>
</evidence>
<evidence type="ECO:0000313" key="1">
    <source>
        <dbReference type="EMBL" id="RYM41844.1"/>
    </source>
</evidence>
<dbReference type="Pfam" id="PF04343">
    <property type="entry name" value="DUF488"/>
    <property type="match status" value="1"/>
</dbReference>
<dbReference type="PANTHER" id="PTHR39337">
    <property type="entry name" value="BLR5642 PROTEIN"/>
    <property type="match status" value="1"/>
</dbReference>
<sequence length="179" mass="20502">MSTVIFTIGHSTRPIDVFIQMLKSFDVNAVVDIRTVPRSRTNPQYNLDVLPDLLAESDIQHYQIASLGGLRKKSKNVPDEVNAFWDNRSFHNYADYAFSEEFEQGLNQLLRLSDSRRCAIMCSEAVWWRCHRRIVADYLLSRGVEVLHIMGIGKSTEAILNPSAERTGIKLCYPRRLEG</sequence>
<dbReference type="InterPro" id="IPR014519">
    <property type="entry name" value="UCP024492"/>
</dbReference>
<gene>
    <name evidence="1" type="ORF">EVS84_11815</name>
</gene>
<dbReference type="PANTHER" id="PTHR39337:SF1">
    <property type="entry name" value="BLR5642 PROTEIN"/>
    <property type="match status" value="1"/>
</dbReference>
<organism evidence="1 2">
    <name type="scientific">Pseudomonas koreensis</name>
    <dbReference type="NCBI Taxonomy" id="198620"/>
    <lineage>
        <taxon>Bacteria</taxon>
        <taxon>Pseudomonadati</taxon>
        <taxon>Pseudomonadota</taxon>
        <taxon>Gammaproteobacteria</taxon>
        <taxon>Pseudomonadales</taxon>
        <taxon>Pseudomonadaceae</taxon>
        <taxon>Pseudomonas</taxon>
    </lineage>
</organism>
<dbReference type="InterPro" id="IPR007438">
    <property type="entry name" value="DUF488"/>
</dbReference>
<name>A0A4V1WHR1_9PSED</name>
<dbReference type="EMBL" id="SEUB01000004">
    <property type="protein sequence ID" value="RYM41844.1"/>
    <property type="molecule type" value="Genomic_DNA"/>
</dbReference>
<dbReference type="PIRSF" id="PIRSF024492">
    <property type="entry name" value="UCP024492"/>
    <property type="match status" value="1"/>
</dbReference>
<protein>
    <submittedName>
        <fullName evidence="1">DUF488 domain-containing protein</fullName>
    </submittedName>
</protein>
<comment type="caution">
    <text evidence="1">The sequence shown here is derived from an EMBL/GenBank/DDBJ whole genome shotgun (WGS) entry which is preliminary data.</text>
</comment>
<dbReference type="Proteomes" id="UP000291107">
    <property type="component" value="Unassembled WGS sequence"/>
</dbReference>
<dbReference type="AlphaFoldDB" id="A0A4V1WHR1"/>
<proteinExistence type="predicted"/>
<reference evidence="1 2" key="1">
    <citation type="submission" date="2019-02" db="EMBL/GenBank/DDBJ databases">
        <title>Genome of Pseudomonas korensis isolated from heavy metal contaminated environment.</title>
        <authorList>
            <person name="Ayangbenro A.S."/>
            <person name="Babalola O."/>
        </authorList>
    </citation>
    <scope>NUCLEOTIDE SEQUENCE [LARGE SCALE GENOMIC DNA]</scope>
    <source>
        <strain evidence="1 2">AB36</strain>
    </source>
</reference>
<dbReference type="RefSeq" id="WP_129998506.1">
    <property type="nucleotide sequence ID" value="NZ_SEUB01000004.1"/>
</dbReference>
<accession>A0A4V1WHR1</accession>